<dbReference type="AlphaFoldDB" id="A0A6A3JMC3"/>
<comment type="caution">
    <text evidence="2">The sequence shown here is derived from an EMBL/GenBank/DDBJ whole genome shotgun (WGS) entry which is preliminary data.</text>
</comment>
<gene>
    <name evidence="2" type="ORF">PF011_g16157</name>
</gene>
<evidence type="ECO:0008006" key="4">
    <source>
        <dbReference type="Google" id="ProtNLM"/>
    </source>
</evidence>
<proteinExistence type="predicted"/>
<keyword evidence="1" id="KW-0732">Signal</keyword>
<evidence type="ECO:0000256" key="1">
    <source>
        <dbReference type="SAM" id="SignalP"/>
    </source>
</evidence>
<evidence type="ECO:0000313" key="2">
    <source>
        <dbReference type="EMBL" id="KAE8995831.1"/>
    </source>
</evidence>
<reference evidence="2 3" key="1">
    <citation type="submission" date="2018-09" db="EMBL/GenBank/DDBJ databases">
        <title>Genomic investigation of the strawberry pathogen Phytophthora fragariae indicates pathogenicity is determined by transcriptional variation in three key races.</title>
        <authorList>
            <person name="Adams T.M."/>
            <person name="Armitage A.D."/>
            <person name="Sobczyk M.K."/>
            <person name="Bates H.J."/>
            <person name="Dunwell J.M."/>
            <person name="Nellist C.F."/>
            <person name="Harrison R.J."/>
        </authorList>
    </citation>
    <scope>NUCLEOTIDE SEQUENCE [LARGE SCALE GENOMIC DNA]</scope>
    <source>
        <strain evidence="2 3">SCRP245</strain>
    </source>
</reference>
<protein>
    <recommendedName>
        <fullName evidence="4">Secreted protein</fullName>
    </recommendedName>
</protein>
<name>A0A6A3JMC3_9STRA</name>
<accession>A0A6A3JMC3</accession>
<dbReference type="EMBL" id="QXFW01001139">
    <property type="protein sequence ID" value="KAE8995831.1"/>
    <property type="molecule type" value="Genomic_DNA"/>
</dbReference>
<organism evidence="2 3">
    <name type="scientific">Phytophthora fragariae</name>
    <dbReference type="NCBI Taxonomy" id="53985"/>
    <lineage>
        <taxon>Eukaryota</taxon>
        <taxon>Sar</taxon>
        <taxon>Stramenopiles</taxon>
        <taxon>Oomycota</taxon>
        <taxon>Peronosporomycetes</taxon>
        <taxon>Peronosporales</taxon>
        <taxon>Peronosporaceae</taxon>
        <taxon>Phytophthora</taxon>
    </lineage>
</organism>
<evidence type="ECO:0000313" key="3">
    <source>
        <dbReference type="Proteomes" id="UP000460718"/>
    </source>
</evidence>
<feature type="chain" id="PRO_5025360194" description="Secreted protein" evidence="1">
    <location>
        <begin position="20"/>
        <end position="82"/>
    </location>
</feature>
<feature type="signal peptide" evidence="1">
    <location>
        <begin position="1"/>
        <end position="19"/>
    </location>
</feature>
<sequence>MLQPLAIHAGFCITGRVIAACCRAPSCQGSGTRGLFREYSRWVGMEFGGALGSSSSSRSKVFNKSFVSSFSCLLAGKCTAER</sequence>
<dbReference type="Proteomes" id="UP000460718">
    <property type="component" value="Unassembled WGS sequence"/>
</dbReference>